<organism evidence="10 11">
    <name type="scientific">Mycena citricolor</name>
    <dbReference type="NCBI Taxonomy" id="2018698"/>
    <lineage>
        <taxon>Eukaryota</taxon>
        <taxon>Fungi</taxon>
        <taxon>Dikarya</taxon>
        <taxon>Basidiomycota</taxon>
        <taxon>Agaricomycotina</taxon>
        <taxon>Agaricomycetes</taxon>
        <taxon>Agaricomycetidae</taxon>
        <taxon>Agaricales</taxon>
        <taxon>Marasmiineae</taxon>
        <taxon>Mycenaceae</taxon>
        <taxon>Mycena</taxon>
    </lineage>
</organism>
<evidence type="ECO:0000313" key="10">
    <source>
        <dbReference type="EMBL" id="CAK5269225.1"/>
    </source>
</evidence>
<feature type="transmembrane region" description="Helical" evidence="8">
    <location>
        <begin position="314"/>
        <end position="331"/>
    </location>
</feature>
<dbReference type="GO" id="GO:0006629">
    <property type="term" value="P:lipid metabolic process"/>
    <property type="evidence" value="ECO:0007669"/>
    <property type="project" value="InterPro"/>
</dbReference>
<sequence length="396" mass="44774">MSVRVPLNLHSLCTEVMPPFLLFYGFNVLATYGPSTMAYRVGLLPVILFSAHRAAVGVDLTRLVRPDNPGTAGMVNQAFVLMMWFIAARSLTRTISSTTPIRRGSATRRSTVQVALDAADLTFNLRAVGWNISRGTKLPPHTRCTASRTRFSWQTFVSLVTHLLLSDLFHYSFQLLGPTTFTTPLGGSMYDTTVQSPFLKQLRIDALIVLHGLIIYCTVQMFHDACALVAVGVFRQDALEWPPIFDRPWLATSLTDFWSYRWHQTFREEFILLGSKPLASLAGPAAGVLGAFLMSGLLHYITVWALDQVADKRIALFFVAMAVGVIFEKIWAQKTGRRVEGHWGRLWTWSWLLAFGRFFVEAYCLSGLLGNEIFPWEQRPAIFLYRLIDFVRLYPH</sequence>
<feature type="transmembrane region" description="Helical" evidence="8">
    <location>
        <begin position="281"/>
        <end position="302"/>
    </location>
</feature>
<evidence type="ECO:0000256" key="5">
    <source>
        <dbReference type="ARBA" id="ARBA00022692"/>
    </source>
</evidence>
<evidence type="ECO:0000256" key="1">
    <source>
        <dbReference type="ARBA" id="ARBA00004141"/>
    </source>
</evidence>
<accession>A0AAD2H6X7</accession>
<proteinExistence type="inferred from homology"/>
<keyword evidence="5 8" id="KW-0812">Transmembrane</keyword>
<dbReference type="EMBL" id="CAVNYO010000142">
    <property type="protein sequence ID" value="CAK5269225.1"/>
    <property type="molecule type" value="Genomic_DNA"/>
</dbReference>
<evidence type="ECO:0000256" key="4">
    <source>
        <dbReference type="ARBA" id="ARBA00022679"/>
    </source>
</evidence>
<dbReference type="PANTHER" id="PTHR31595:SF57">
    <property type="entry name" value="OS04G0481900 PROTEIN"/>
    <property type="match status" value="1"/>
</dbReference>
<keyword evidence="7 8" id="KW-0472">Membrane</keyword>
<protein>
    <recommendedName>
        <fullName evidence="9">Wax synthase domain-containing protein</fullName>
    </recommendedName>
</protein>
<comment type="similarity">
    <text evidence="3">Belongs to the wax synthase family.</text>
</comment>
<comment type="caution">
    <text evidence="10">The sequence shown here is derived from an EMBL/GenBank/DDBJ whole genome shotgun (WGS) entry which is preliminary data.</text>
</comment>
<gene>
    <name evidence="10" type="ORF">MYCIT1_LOCUS12794</name>
</gene>
<keyword evidence="6 8" id="KW-1133">Transmembrane helix</keyword>
<dbReference type="Pfam" id="PF13813">
    <property type="entry name" value="MBOAT_2"/>
    <property type="match status" value="1"/>
</dbReference>
<feature type="transmembrane region" description="Helical" evidence="8">
    <location>
        <begin position="351"/>
        <end position="370"/>
    </location>
</feature>
<evidence type="ECO:0000256" key="6">
    <source>
        <dbReference type="ARBA" id="ARBA00022989"/>
    </source>
</evidence>
<keyword evidence="4" id="KW-0808">Transferase</keyword>
<dbReference type="GO" id="GO:0008374">
    <property type="term" value="F:O-acyltransferase activity"/>
    <property type="evidence" value="ECO:0007669"/>
    <property type="project" value="InterPro"/>
</dbReference>
<evidence type="ECO:0000256" key="8">
    <source>
        <dbReference type="SAM" id="Phobius"/>
    </source>
</evidence>
<dbReference type="InterPro" id="IPR044851">
    <property type="entry name" value="Wax_synthase"/>
</dbReference>
<evidence type="ECO:0000313" key="11">
    <source>
        <dbReference type="Proteomes" id="UP001295794"/>
    </source>
</evidence>
<keyword evidence="11" id="KW-1185">Reference proteome</keyword>
<evidence type="ECO:0000256" key="3">
    <source>
        <dbReference type="ARBA" id="ARBA00007282"/>
    </source>
</evidence>
<feature type="domain" description="Wax synthase" evidence="9">
    <location>
        <begin position="241"/>
        <end position="319"/>
    </location>
</feature>
<dbReference type="PANTHER" id="PTHR31595">
    <property type="entry name" value="LONG-CHAIN-ALCOHOL O-FATTY-ACYLTRANSFERASE 3-RELATED"/>
    <property type="match status" value="1"/>
</dbReference>
<comment type="pathway">
    <text evidence="2">Secondary metabolite biosynthesis.</text>
</comment>
<dbReference type="AlphaFoldDB" id="A0AAD2H6X7"/>
<reference evidence="10" key="1">
    <citation type="submission" date="2023-11" db="EMBL/GenBank/DDBJ databases">
        <authorList>
            <person name="De Vega J J."/>
            <person name="De Vega J J."/>
        </authorList>
    </citation>
    <scope>NUCLEOTIDE SEQUENCE</scope>
</reference>
<dbReference type="Proteomes" id="UP001295794">
    <property type="component" value="Unassembled WGS sequence"/>
</dbReference>
<name>A0AAD2H6X7_9AGAR</name>
<comment type="subcellular location">
    <subcellularLocation>
        <location evidence="1">Membrane</location>
        <topology evidence="1">Multi-pass membrane protein</topology>
    </subcellularLocation>
</comment>
<evidence type="ECO:0000256" key="2">
    <source>
        <dbReference type="ARBA" id="ARBA00005179"/>
    </source>
</evidence>
<evidence type="ECO:0000256" key="7">
    <source>
        <dbReference type="ARBA" id="ARBA00023136"/>
    </source>
</evidence>
<evidence type="ECO:0000259" key="9">
    <source>
        <dbReference type="Pfam" id="PF13813"/>
    </source>
</evidence>
<dbReference type="GO" id="GO:0016020">
    <property type="term" value="C:membrane"/>
    <property type="evidence" value="ECO:0007669"/>
    <property type="project" value="UniProtKB-SubCell"/>
</dbReference>
<dbReference type="InterPro" id="IPR032805">
    <property type="entry name" value="Wax_synthase_dom"/>
</dbReference>